<dbReference type="Pfam" id="PF00657">
    <property type="entry name" value="Lipase_GDSL"/>
    <property type="match status" value="1"/>
</dbReference>
<dbReference type="InParanoid" id="D8S3J9"/>
<dbReference type="GO" id="GO:0016788">
    <property type="term" value="F:hydrolase activity, acting on ester bonds"/>
    <property type="evidence" value="ECO:0007669"/>
    <property type="project" value="InterPro"/>
</dbReference>
<dbReference type="SUPFAM" id="SSF52266">
    <property type="entry name" value="SGNH hydrolase"/>
    <property type="match status" value="1"/>
</dbReference>
<organism evidence="7">
    <name type="scientific">Selaginella moellendorffii</name>
    <name type="common">Spikemoss</name>
    <dbReference type="NCBI Taxonomy" id="88036"/>
    <lineage>
        <taxon>Eukaryota</taxon>
        <taxon>Viridiplantae</taxon>
        <taxon>Streptophyta</taxon>
        <taxon>Embryophyta</taxon>
        <taxon>Tracheophyta</taxon>
        <taxon>Lycopodiopsida</taxon>
        <taxon>Selaginellales</taxon>
        <taxon>Selaginellaceae</taxon>
        <taxon>Selaginella</taxon>
    </lineage>
</organism>
<comment type="similarity">
    <text evidence="1">Belongs to the 'GDSL' lipolytic enzyme family.</text>
</comment>
<keyword evidence="3" id="KW-0378">Hydrolase</keyword>
<dbReference type="Proteomes" id="UP000001514">
    <property type="component" value="Unassembled WGS sequence"/>
</dbReference>
<evidence type="ECO:0000313" key="7">
    <source>
        <dbReference type="Proteomes" id="UP000001514"/>
    </source>
</evidence>
<dbReference type="PANTHER" id="PTHR22835">
    <property type="entry name" value="ZINC FINGER FYVE DOMAIN CONTAINING PROTEIN"/>
    <property type="match status" value="1"/>
</dbReference>
<gene>
    <name evidence="6" type="ORF">SELMODRAFT_107777</name>
</gene>
<feature type="region of interest" description="Disordered" evidence="4">
    <location>
        <begin position="385"/>
        <end position="405"/>
    </location>
</feature>
<dbReference type="PANTHER" id="PTHR22835:SF476">
    <property type="entry name" value="OS06G0160200 PROTEIN"/>
    <property type="match status" value="1"/>
</dbReference>
<protein>
    <recommendedName>
        <fullName evidence="8">GDSL esterase/lipase</fullName>
    </recommendedName>
</protein>
<feature type="compositionally biased region" description="Pro residues" evidence="4">
    <location>
        <begin position="395"/>
        <end position="405"/>
    </location>
</feature>
<evidence type="ECO:0000256" key="4">
    <source>
        <dbReference type="SAM" id="MobiDB-lite"/>
    </source>
</evidence>
<dbReference type="AlphaFoldDB" id="D8S3J9"/>
<evidence type="ECO:0000313" key="6">
    <source>
        <dbReference type="EMBL" id="EFJ21116.1"/>
    </source>
</evidence>
<accession>D8S3J9</accession>
<feature type="signal peptide" evidence="5">
    <location>
        <begin position="1"/>
        <end position="25"/>
    </location>
</feature>
<sequence length="405" mass="44403">MARGGGAAAALLALLLLGSHPCAYAQEDHDRDRAYKCFPAIFSLGDDWADTGNARTLYPTDLEAQEEVSPYGMTFFKSPAHRLSDGRLMIDFLAQAFGMPLLSSYTTGVVSNLRHGISFAVAGSTASFSDLKVPYPLLIQVQWVDKFQSDVLDALATAYFRTALYVISTGQNDYRYALQSGAMSVADVEFTVVPQVVENITASIALLAENLQARKFLVISVPPVGCTPEMLTLFASTDPLDYDDNGCLRKLNRLSELHNELLAAAVDRMRVLLSLQDPSYNITFVDMYSIMTEVLYDPPKRGFSEPLLACCGAKEPYNFHEKVMCGRRMLIQNSTVLASACSNPREYISWDGIHTTEAFNRYAVNSILEGRYVLPGDAFRCYSAEETDDSTPVTPSSPPPGAGNP</sequence>
<dbReference type="InterPro" id="IPR001087">
    <property type="entry name" value="GDSL"/>
</dbReference>
<evidence type="ECO:0000256" key="1">
    <source>
        <dbReference type="ARBA" id="ARBA00008668"/>
    </source>
</evidence>
<dbReference type="eggNOG" id="ENOG502QSMM">
    <property type="taxonomic scope" value="Eukaryota"/>
</dbReference>
<dbReference type="InterPro" id="IPR036514">
    <property type="entry name" value="SGNH_hydro_sf"/>
</dbReference>
<dbReference type="CDD" id="cd01837">
    <property type="entry name" value="SGNH_plant_lipase_like"/>
    <property type="match status" value="1"/>
</dbReference>
<dbReference type="Gene3D" id="3.40.50.1110">
    <property type="entry name" value="SGNH hydrolase"/>
    <property type="match status" value="1"/>
</dbReference>
<dbReference type="InterPro" id="IPR035669">
    <property type="entry name" value="SGNH_plant_lipase-like"/>
</dbReference>
<evidence type="ECO:0008006" key="8">
    <source>
        <dbReference type="Google" id="ProtNLM"/>
    </source>
</evidence>
<keyword evidence="7" id="KW-1185">Reference proteome</keyword>
<dbReference type="EMBL" id="GL377600">
    <property type="protein sequence ID" value="EFJ21116.1"/>
    <property type="molecule type" value="Genomic_DNA"/>
</dbReference>
<dbReference type="Gramene" id="EFJ21116">
    <property type="protein sequence ID" value="EFJ21116"/>
    <property type="gene ID" value="SELMODRAFT_107777"/>
</dbReference>
<evidence type="ECO:0000256" key="2">
    <source>
        <dbReference type="ARBA" id="ARBA00022729"/>
    </source>
</evidence>
<dbReference type="KEGG" id="smo:SELMODRAFT_107777"/>
<keyword evidence="2 5" id="KW-0732">Signal</keyword>
<proteinExistence type="inferred from homology"/>
<evidence type="ECO:0000256" key="5">
    <source>
        <dbReference type="SAM" id="SignalP"/>
    </source>
</evidence>
<reference evidence="6 7" key="1">
    <citation type="journal article" date="2011" name="Science">
        <title>The Selaginella genome identifies genetic changes associated with the evolution of vascular plants.</title>
        <authorList>
            <person name="Banks J.A."/>
            <person name="Nishiyama T."/>
            <person name="Hasebe M."/>
            <person name="Bowman J.L."/>
            <person name="Gribskov M."/>
            <person name="dePamphilis C."/>
            <person name="Albert V.A."/>
            <person name="Aono N."/>
            <person name="Aoyama T."/>
            <person name="Ambrose B.A."/>
            <person name="Ashton N.W."/>
            <person name="Axtell M.J."/>
            <person name="Barker E."/>
            <person name="Barker M.S."/>
            <person name="Bennetzen J.L."/>
            <person name="Bonawitz N.D."/>
            <person name="Chapple C."/>
            <person name="Cheng C."/>
            <person name="Correa L.G."/>
            <person name="Dacre M."/>
            <person name="DeBarry J."/>
            <person name="Dreyer I."/>
            <person name="Elias M."/>
            <person name="Engstrom E.M."/>
            <person name="Estelle M."/>
            <person name="Feng L."/>
            <person name="Finet C."/>
            <person name="Floyd S.K."/>
            <person name="Frommer W.B."/>
            <person name="Fujita T."/>
            <person name="Gramzow L."/>
            <person name="Gutensohn M."/>
            <person name="Harholt J."/>
            <person name="Hattori M."/>
            <person name="Heyl A."/>
            <person name="Hirai T."/>
            <person name="Hiwatashi Y."/>
            <person name="Ishikawa M."/>
            <person name="Iwata M."/>
            <person name="Karol K.G."/>
            <person name="Koehler B."/>
            <person name="Kolukisaoglu U."/>
            <person name="Kubo M."/>
            <person name="Kurata T."/>
            <person name="Lalonde S."/>
            <person name="Li K."/>
            <person name="Li Y."/>
            <person name="Litt A."/>
            <person name="Lyons E."/>
            <person name="Manning G."/>
            <person name="Maruyama T."/>
            <person name="Michael T.P."/>
            <person name="Mikami K."/>
            <person name="Miyazaki S."/>
            <person name="Morinaga S."/>
            <person name="Murata T."/>
            <person name="Mueller-Roeber B."/>
            <person name="Nelson D.R."/>
            <person name="Obara M."/>
            <person name="Oguri Y."/>
            <person name="Olmstead R.G."/>
            <person name="Onodera N."/>
            <person name="Petersen B.L."/>
            <person name="Pils B."/>
            <person name="Prigge M."/>
            <person name="Rensing S.A."/>
            <person name="Riano-Pachon D.M."/>
            <person name="Roberts A.W."/>
            <person name="Sato Y."/>
            <person name="Scheller H.V."/>
            <person name="Schulz B."/>
            <person name="Schulz C."/>
            <person name="Shakirov E.V."/>
            <person name="Shibagaki N."/>
            <person name="Shinohara N."/>
            <person name="Shippen D.E."/>
            <person name="Soerensen I."/>
            <person name="Sotooka R."/>
            <person name="Sugimoto N."/>
            <person name="Sugita M."/>
            <person name="Sumikawa N."/>
            <person name="Tanurdzic M."/>
            <person name="Theissen G."/>
            <person name="Ulvskov P."/>
            <person name="Wakazuki S."/>
            <person name="Weng J.K."/>
            <person name="Willats W.W."/>
            <person name="Wipf D."/>
            <person name="Wolf P.G."/>
            <person name="Yang L."/>
            <person name="Zimmer A.D."/>
            <person name="Zhu Q."/>
            <person name="Mitros T."/>
            <person name="Hellsten U."/>
            <person name="Loque D."/>
            <person name="Otillar R."/>
            <person name="Salamov A."/>
            <person name="Schmutz J."/>
            <person name="Shapiro H."/>
            <person name="Lindquist E."/>
            <person name="Lucas S."/>
            <person name="Rokhsar D."/>
            <person name="Grigoriev I.V."/>
        </authorList>
    </citation>
    <scope>NUCLEOTIDE SEQUENCE [LARGE SCALE GENOMIC DNA]</scope>
</reference>
<feature type="chain" id="PRO_5003122383" description="GDSL esterase/lipase" evidence="5">
    <location>
        <begin position="26"/>
        <end position="405"/>
    </location>
</feature>
<evidence type="ECO:0000256" key="3">
    <source>
        <dbReference type="ARBA" id="ARBA00022801"/>
    </source>
</evidence>
<dbReference type="HOGENOM" id="CLU_015101_2_1_1"/>
<name>D8S3J9_SELML</name>